<dbReference type="EMBL" id="JAJJMB010012161">
    <property type="protein sequence ID" value="KAI3885054.1"/>
    <property type="molecule type" value="Genomic_DNA"/>
</dbReference>
<organism evidence="3 4">
    <name type="scientific">Papaver atlanticum</name>
    <dbReference type="NCBI Taxonomy" id="357466"/>
    <lineage>
        <taxon>Eukaryota</taxon>
        <taxon>Viridiplantae</taxon>
        <taxon>Streptophyta</taxon>
        <taxon>Embryophyta</taxon>
        <taxon>Tracheophyta</taxon>
        <taxon>Spermatophyta</taxon>
        <taxon>Magnoliopsida</taxon>
        <taxon>Ranunculales</taxon>
        <taxon>Papaveraceae</taxon>
        <taxon>Papaveroideae</taxon>
        <taxon>Papaver</taxon>
    </lineage>
</organism>
<gene>
    <name evidence="3" type="ORF">MKW98_002446</name>
</gene>
<evidence type="ECO:0000259" key="2">
    <source>
        <dbReference type="Pfam" id="PF21530"/>
    </source>
</evidence>
<evidence type="ECO:0000313" key="3">
    <source>
        <dbReference type="EMBL" id="KAI3885054.1"/>
    </source>
</evidence>
<dbReference type="PANTHER" id="PTHR23274:SF48">
    <property type="entry name" value="ATP-DEPENDENT DNA HELICASE"/>
    <property type="match status" value="1"/>
</dbReference>
<feature type="domain" description="DNA helicase Pif1-like 2B" evidence="2">
    <location>
        <begin position="33"/>
        <end position="74"/>
    </location>
</feature>
<dbReference type="Pfam" id="PF21530">
    <property type="entry name" value="Pif1_2B_dom"/>
    <property type="match status" value="1"/>
</dbReference>
<name>A0AAD4SA59_9MAGN</name>
<dbReference type="GO" id="GO:0006260">
    <property type="term" value="P:DNA replication"/>
    <property type="evidence" value="ECO:0007669"/>
    <property type="project" value="TreeGrafter"/>
</dbReference>
<reference evidence="3" key="1">
    <citation type="submission" date="2022-04" db="EMBL/GenBank/DDBJ databases">
        <title>A functionally conserved STORR gene fusion in Papaver species that diverged 16.8 million years ago.</title>
        <authorList>
            <person name="Catania T."/>
        </authorList>
    </citation>
    <scope>NUCLEOTIDE SEQUENCE</scope>
    <source>
        <strain evidence="3">S-188037</strain>
    </source>
</reference>
<dbReference type="SUPFAM" id="SSF52540">
    <property type="entry name" value="P-loop containing nucleoside triphosphate hydrolases"/>
    <property type="match status" value="1"/>
</dbReference>
<accession>A0AAD4SA59</accession>
<dbReference type="InterPro" id="IPR049163">
    <property type="entry name" value="Pif1-like_2B_dom"/>
</dbReference>
<dbReference type="PANTHER" id="PTHR23274">
    <property type="entry name" value="DNA HELICASE-RELATED"/>
    <property type="match status" value="1"/>
</dbReference>
<dbReference type="AlphaFoldDB" id="A0AAD4SA59"/>
<evidence type="ECO:0000313" key="4">
    <source>
        <dbReference type="Proteomes" id="UP001202328"/>
    </source>
</evidence>
<keyword evidence="4" id="KW-1185">Reference proteome</keyword>
<protein>
    <recommendedName>
        <fullName evidence="2">DNA helicase Pif1-like 2B domain-containing protein</fullName>
    </recommendedName>
</protein>
<dbReference type="InterPro" id="IPR027417">
    <property type="entry name" value="P-loop_NTPase"/>
</dbReference>
<sequence>MYNGESHTFLAADKQEQVNGESSTGTTYTSETLNQQNPSGLPPFKLDLKVGYPIMLLRNLAPRSGLCNGTRLRVEICEQHVIVATILTGDKAGEVVFIPRISLTPSSLHFLIRMTRRQFPIRLAYAMTINKSQGQLLKYVGVDLRSPVFSHGYAGRIHVLLPKNSTRHEATNVVHPEVLS</sequence>
<feature type="compositionally biased region" description="Low complexity" evidence="1">
    <location>
        <begin position="20"/>
        <end position="32"/>
    </location>
</feature>
<feature type="region of interest" description="Disordered" evidence="1">
    <location>
        <begin position="11"/>
        <end position="39"/>
    </location>
</feature>
<comment type="caution">
    <text evidence="3">The sequence shown here is derived from an EMBL/GenBank/DDBJ whole genome shotgun (WGS) entry which is preliminary data.</text>
</comment>
<evidence type="ECO:0000256" key="1">
    <source>
        <dbReference type="SAM" id="MobiDB-lite"/>
    </source>
</evidence>
<dbReference type="Proteomes" id="UP001202328">
    <property type="component" value="Unassembled WGS sequence"/>
</dbReference>
<proteinExistence type="predicted"/>
<dbReference type="GO" id="GO:0005657">
    <property type="term" value="C:replication fork"/>
    <property type="evidence" value="ECO:0007669"/>
    <property type="project" value="TreeGrafter"/>
</dbReference>